<dbReference type="EMBL" id="JBHUDK010000035">
    <property type="protein sequence ID" value="MFD1601080.1"/>
    <property type="molecule type" value="Genomic_DNA"/>
</dbReference>
<dbReference type="Proteomes" id="UP001597085">
    <property type="component" value="Unassembled WGS sequence"/>
</dbReference>
<name>A0ABD6CVL0_9EURY</name>
<dbReference type="RefSeq" id="WP_256422090.1">
    <property type="nucleotide sequence ID" value="NZ_JANHDI010000010.1"/>
</dbReference>
<evidence type="ECO:0000259" key="1">
    <source>
        <dbReference type="Pfam" id="PF26404"/>
    </source>
</evidence>
<comment type="caution">
    <text evidence="2">The sequence shown here is derived from an EMBL/GenBank/DDBJ whole genome shotgun (WGS) entry which is preliminary data.</text>
</comment>
<keyword evidence="3" id="KW-1185">Reference proteome</keyword>
<feature type="domain" description="Domain of unknown function" evidence="1">
    <location>
        <begin position="11"/>
        <end position="131"/>
    </location>
</feature>
<sequence length="240" mass="27485">MEQSDEPNGFLRTADKNWILGETDYDHQSTRSQRKREIREHFKAAMEDFSLLMNHWDRDQLQMAFEELRHSEGSSTRDPTDIDNVMNANKDPEEWEGNHAVECVRNMVALSYIGLSQIDADLASPEAVAHQALEFHRATRRGIRDGKKEFGQAPEAVLLASNVPLWELPSPEEFTKQIDYDDVGEKNDIHQAREGTPDYYISKDVAGGDYYANAIASIGQRLYSRKRKANVSLSEFHLQQ</sequence>
<organism evidence="2 3">
    <name type="scientific">Halobellus rarus</name>
    <dbReference type="NCBI Taxonomy" id="1126237"/>
    <lineage>
        <taxon>Archaea</taxon>
        <taxon>Methanobacteriati</taxon>
        <taxon>Methanobacteriota</taxon>
        <taxon>Stenosarchaea group</taxon>
        <taxon>Halobacteria</taxon>
        <taxon>Halobacteriales</taxon>
        <taxon>Haloferacaceae</taxon>
        <taxon>Halobellus</taxon>
    </lineage>
</organism>
<gene>
    <name evidence="2" type="ORF">ACFSBX_19285</name>
</gene>
<evidence type="ECO:0000313" key="3">
    <source>
        <dbReference type="Proteomes" id="UP001597085"/>
    </source>
</evidence>
<proteinExistence type="predicted"/>
<reference evidence="2 3" key="1">
    <citation type="journal article" date="2019" name="Int. J. Syst. Evol. Microbiol.">
        <title>The Global Catalogue of Microorganisms (GCM) 10K type strain sequencing project: providing services to taxonomists for standard genome sequencing and annotation.</title>
        <authorList>
            <consortium name="The Broad Institute Genomics Platform"/>
            <consortium name="The Broad Institute Genome Sequencing Center for Infectious Disease"/>
            <person name="Wu L."/>
            <person name="Ma J."/>
        </authorList>
    </citation>
    <scope>NUCLEOTIDE SEQUENCE [LARGE SCALE GENOMIC DNA]</scope>
    <source>
        <strain evidence="2 3">CGMCC 1.12121</strain>
    </source>
</reference>
<accession>A0ABD6CVL0</accession>
<dbReference type="Pfam" id="PF26404">
    <property type="entry name" value="DUF8102"/>
    <property type="match status" value="1"/>
</dbReference>
<dbReference type="InterPro" id="IPR058415">
    <property type="entry name" value="DUF8102"/>
</dbReference>
<dbReference type="AlphaFoldDB" id="A0ABD6CVL0"/>
<protein>
    <recommendedName>
        <fullName evidence="1">Domain of unknown function domain-containing protein</fullName>
    </recommendedName>
</protein>
<evidence type="ECO:0000313" key="2">
    <source>
        <dbReference type="EMBL" id="MFD1601080.1"/>
    </source>
</evidence>